<feature type="compositionally biased region" description="Basic and acidic residues" evidence="2">
    <location>
        <begin position="1203"/>
        <end position="1214"/>
    </location>
</feature>
<organism evidence="6 7">
    <name type="scientific">Paraburkholderia polaris</name>
    <dbReference type="NCBI Taxonomy" id="2728848"/>
    <lineage>
        <taxon>Bacteria</taxon>
        <taxon>Pseudomonadati</taxon>
        <taxon>Pseudomonadota</taxon>
        <taxon>Betaproteobacteria</taxon>
        <taxon>Burkholderiales</taxon>
        <taxon>Burkholderiaceae</taxon>
        <taxon>Paraburkholderia</taxon>
    </lineage>
</organism>
<keyword evidence="3" id="KW-0472">Membrane</keyword>
<dbReference type="InterPro" id="IPR045351">
    <property type="entry name" value="DUF6531"/>
</dbReference>
<dbReference type="NCBIfam" id="TIGR03696">
    <property type="entry name" value="Rhs_assc_core"/>
    <property type="match status" value="1"/>
</dbReference>
<dbReference type="Pfam" id="PF25023">
    <property type="entry name" value="TEN_YD-shell"/>
    <property type="match status" value="2"/>
</dbReference>
<name>A0A848ICQ0_9BURK</name>
<feature type="compositionally biased region" description="Polar residues" evidence="2">
    <location>
        <begin position="1170"/>
        <end position="1180"/>
    </location>
</feature>
<comment type="caution">
    <text evidence="6">The sequence shown here is derived from an EMBL/GenBank/DDBJ whole genome shotgun (WGS) entry which is preliminary data.</text>
</comment>
<dbReference type="AlphaFoldDB" id="A0A848ICQ0"/>
<feature type="domain" description="Teneurin-like YD-shell" evidence="5">
    <location>
        <begin position="734"/>
        <end position="1076"/>
    </location>
</feature>
<evidence type="ECO:0000256" key="2">
    <source>
        <dbReference type="SAM" id="MobiDB-lite"/>
    </source>
</evidence>
<evidence type="ECO:0000259" key="4">
    <source>
        <dbReference type="Pfam" id="PF20148"/>
    </source>
</evidence>
<dbReference type="InterPro" id="IPR022385">
    <property type="entry name" value="Rhs_assc_core"/>
</dbReference>
<dbReference type="Proteomes" id="UP000544134">
    <property type="component" value="Unassembled WGS sequence"/>
</dbReference>
<dbReference type="EMBL" id="JABBGJ010000015">
    <property type="protein sequence ID" value="NML99360.1"/>
    <property type="molecule type" value="Genomic_DNA"/>
</dbReference>
<dbReference type="Pfam" id="PF20148">
    <property type="entry name" value="DUF6531"/>
    <property type="match status" value="1"/>
</dbReference>
<dbReference type="NCBIfam" id="TIGR01643">
    <property type="entry name" value="YD_repeat_2x"/>
    <property type="match status" value="10"/>
</dbReference>
<feature type="region of interest" description="Disordered" evidence="2">
    <location>
        <begin position="1147"/>
        <end position="1227"/>
    </location>
</feature>
<accession>A0A848ICQ0</accession>
<evidence type="ECO:0000256" key="3">
    <source>
        <dbReference type="SAM" id="Phobius"/>
    </source>
</evidence>
<dbReference type="InterPro" id="IPR031325">
    <property type="entry name" value="RHS_repeat"/>
</dbReference>
<keyword evidence="3" id="KW-1133">Transmembrane helix</keyword>
<proteinExistence type="predicted"/>
<feature type="compositionally biased region" description="Basic and acidic residues" evidence="2">
    <location>
        <begin position="1183"/>
        <end position="1197"/>
    </location>
</feature>
<reference evidence="6 7" key="1">
    <citation type="submission" date="2020-04" db="EMBL/GenBank/DDBJ databases">
        <title>Paraburkholderia sp. RP-4-7 isolated from soil.</title>
        <authorList>
            <person name="Dahal R.H."/>
        </authorList>
    </citation>
    <scope>NUCLEOTIDE SEQUENCE [LARGE SCALE GENOMIC DNA]</scope>
    <source>
        <strain evidence="6 7">RP-4-7</strain>
    </source>
</reference>
<feature type="domain" description="DUF6531" evidence="4">
    <location>
        <begin position="129"/>
        <end position="192"/>
    </location>
</feature>
<keyword evidence="1" id="KW-0677">Repeat</keyword>
<evidence type="ECO:0000256" key="1">
    <source>
        <dbReference type="ARBA" id="ARBA00022737"/>
    </source>
</evidence>
<evidence type="ECO:0000313" key="6">
    <source>
        <dbReference type="EMBL" id="NML99360.1"/>
    </source>
</evidence>
<dbReference type="RefSeq" id="WP_169486351.1">
    <property type="nucleotide sequence ID" value="NZ_JABBGJ010000015.1"/>
</dbReference>
<feature type="transmembrane region" description="Helical" evidence="3">
    <location>
        <begin position="12"/>
        <end position="29"/>
    </location>
</feature>
<protein>
    <submittedName>
        <fullName evidence="6">RHS repeat protein</fullName>
    </submittedName>
</protein>
<dbReference type="PANTHER" id="PTHR32305">
    <property type="match status" value="1"/>
</dbReference>
<dbReference type="Pfam" id="PF05593">
    <property type="entry name" value="RHS_repeat"/>
    <property type="match status" value="3"/>
</dbReference>
<dbReference type="InterPro" id="IPR050708">
    <property type="entry name" value="T6SS_VgrG/RHS"/>
</dbReference>
<gene>
    <name evidence="6" type="ORF">HHL24_15595</name>
</gene>
<dbReference type="InterPro" id="IPR056823">
    <property type="entry name" value="TEN-like_YD-shell"/>
</dbReference>
<sequence length="1227" mass="133362">MQSIDAFAARRVLLRPFVLFCFVLLSWFVTPHARADCFADYASNGAYPTNPSCSLLAATANFKTGGYACGEPFTIAAYCGGSTGGSTTEPVQPDETVSVDGDDVTGSPGDAGGCGPDASAGCGSGTSGGDPVRLYTGQFHLVAHDLHVADTIALDLARVYRSSAYDTSGRPMAGAFGVGSTFNYDSYLVVGAADDNGVRQRIELYLPSGIRIPFAVRAGTSTVWDDLTSPGEYYRASIGNADRNGTTKVLTLRDGRVLRFTLTAGMYRLGSVQDRNGNTVSIARDGASGVVTSVTGPNGRALTFASFVGTRGTPLISRVTDSLNRQLNYAYDSQDRLIQMTDADGGAWKYGWDSKSRLVSVADPEGNLQVTNTYDDSDRVTGQTLADGSTFGFSYAVAAGKVTQAEVTDRRGSIRRVEFDGSGRVVRNTYPAGQTIQQVQTFTRDPNGRVTNLTSTDRQYVFTYDTNGNRTSEADQYGTLVTRTFDSYSLLLTEAQAGDPQRGVRTVYTYDANGNLLTVTDRSGNRTTLTSDSQGRPLTVTDALKGATRYAYNGADLTSVTDPLNRTTQYTTDAAGRVTAVQDPLGNKTRRTLDALDRTIDITNALGGVIRFTWDGAGHLLSQSDPKGVTTRYTYNAIGRPVSKTDPLGQSETYTWTPAGQLATLTDRKGQVRTYTYDAAGRAKQIDFQPAVRAAASRSWHYGWDNTLDKLTGIDDFGASQRGNADADQHIATTLLYYDSLTGKLTRTFDWPTLQGLWSYRYASDTRELAGIDMDRATVDYSRDAEHRVTQITYQVNDEAPRTFSYGYDPLGRRIQATLANGITATYAWDAASQLTGVTYRSADGSVLGDLTYGYDLAGRRTKSSGSLAKVDLPQAVSDAQYNAANQLMRWAGKALVYDLNGNLANDGVSQYSWNEQGLLGQINGGVTASFSYDVFNRRKDRTVNGRRMQTVWIGDELNFMVPDGDWSQRIRVFSPYPESGLDELTFRRIGDDASQDRYVLRDANNNVIALTDANQQSQTQYGYEPYGKATQAGAADPNPQQYTGRENDGTGLYYYRSRYYSPSTARFISEDPIGWASGQTNAYAYVNGNPVSYSDPSGLQVPFPYTPVPPPPGAGSNTPSWVSPPWGAQGASDWIRDTVGGIFSNGDADDPVVYPNNPDKADDGVFTPINGTPGKQCNDGSVWERDKSGHGNRDGDGSQWKRWPDRKSWEKGRTPQSIWPDGRIRK</sequence>
<feature type="domain" description="Teneurin-like YD-shell" evidence="5">
    <location>
        <begin position="326"/>
        <end position="473"/>
    </location>
</feature>
<keyword evidence="7" id="KW-1185">Reference proteome</keyword>
<feature type="region of interest" description="Disordered" evidence="2">
    <location>
        <begin position="1029"/>
        <end position="1048"/>
    </location>
</feature>
<evidence type="ECO:0000259" key="5">
    <source>
        <dbReference type="Pfam" id="PF25023"/>
    </source>
</evidence>
<evidence type="ECO:0000313" key="7">
    <source>
        <dbReference type="Proteomes" id="UP000544134"/>
    </source>
</evidence>
<dbReference type="Gene3D" id="2.180.10.10">
    <property type="entry name" value="RHS repeat-associated core"/>
    <property type="match status" value="4"/>
</dbReference>
<dbReference type="PANTHER" id="PTHR32305:SF15">
    <property type="entry name" value="PROTEIN RHSA-RELATED"/>
    <property type="match status" value="1"/>
</dbReference>
<keyword evidence="3" id="KW-0812">Transmembrane</keyword>
<dbReference type="InterPro" id="IPR006530">
    <property type="entry name" value="YD"/>
</dbReference>